<proteinExistence type="predicted"/>
<keyword evidence="2" id="KW-0812">Transmembrane</keyword>
<feature type="transmembrane region" description="Helical" evidence="2">
    <location>
        <begin position="70"/>
        <end position="86"/>
    </location>
</feature>
<feature type="region of interest" description="Disordered" evidence="1">
    <location>
        <begin position="1"/>
        <end position="20"/>
    </location>
</feature>
<sequence>MASLSMDIPQPNSQPGMAERAIDAATDVSHTIGEVAGGLRAAVDRLTYAIDEARKPGRPLATVAAITREAPLTSLFVAFLFGIAIARRR</sequence>
<evidence type="ECO:0000313" key="3">
    <source>
        <dbReference type="EMBL" id="MBC9980086.1"/>
    </source>
</evidence>
<keyword evidence="2" id="KW-1133">Transmembrane helix</keyword>
<evidence type="ECO:0000256" key="1">
    <source>
        <dbReference type="SAM" id="MobiDB-lite"/>
    </source>
</evidence>
<dbReference type="Proteomes" id="UP000639516">
    <property type="component" value="Unassembled WGS sequence"/>
</dbReference>
<evidence type="ECO:0000313" key="4">
    <source>
        <dbReference type="Proteomes" id="UP000639516"/>
    </source>
</evidence>
<evidence type="ECO:0000256" key="2">
    <source>
        <dbReference type="SAM" id="Phobius"/>
    </source>
</evidence>
<keyword evidence="4" id="KW-1185">Reference proteome</keyword>
<accession>A0ABR7U9A5</accession>
<keyword evidence="2" id="KW-0472">Membrane</keyword>
<protein>
    <recommendedName>
        <fullName evidence="5">DUF3618 domain-containing protein</fullName>
    </recommendedName>
</protein>
<comment type="caution">
    <text evidence="3">The sequence shown here is derived from an EMBL/GenBank/DDBJ whole genome shotgun (WGS) entry which is preliminary data.</text>
</comment>
<organism evidence="3 4">
    <name type="scientific">Bradyrhizobium campsiandrae</name>
    <dbReference type="NCBI Taxonomy" id="1729892"/>
    <lineage>
        <taxon>Bacteria</taxon>
        <taxon>Pseudomonadati</taxon>
        <taxon>Pseudomonadota</taxon>
        <taxon>Alphaproteobacteria</taxon>
        <taxon>Hyphomicrobiales</taxon>
        <taxon>Nitrobacteraceae</taxon>
        <taxon>Bradyrhizobium</taxon>
    </lineage>
</organism>
<evidence type="ECO:0008006" key="5">
    <source>
        <dbReference type="Google" id="ProtNLM"/>
    </source>
</evidence>
<name>A0ABR7U9A5_9BRAD</name>
<reference evidence="3 4" key="1">
    <citation type="journal article" date="2020" name="Arch. Microbiol.">
        <title>Bradyrhizobium campsiandrae sp. nov., a nitrogen-fixing bacterial strain isolated from a native leguminous tree from the Amazon adapted to flooded conditions.</title>
        <authorList>
            <person name="Cabral Michel D."/>
            <person name="Martins da Costa E."/>
            <person name="Azarias Guimaraes A."/>
            <person name="Soares de Carvalho T."/>
            <person name="Santos de Castro Caputo P."/>
            <person name="Willems A."/>
            <person name="de Souza Moreira F.M."/>
        </authorList>
    </citation>
    <scope>NUCLEOTIDE SEQUENCE [LARGE SCALE GENOMIC DNA]</scope>
    <source>
        <strain evidence="4">INPA 384B</strain>
    </source>
</reference>
<dbReference type="EMBL" id="JAATTO010000024">
    <property type="protein sequence ID" value="MBC9980086.1"/>
    <property type="molecule type" value="Genomic_DNA"/>
</dbReference>
<gene>
    <name evidence="3" type="ORF">HA482_17930</name>
</gene>
<dbReference type="RefSeq" id="WP_188096461.1">
    <property type="nucleotide sequence ID" value="NZ_JAANIH010000003.1"/>
</dbReference>